<dbReference type="Gramene" id="TraesCS6B02G371700.1">
    <property type="protein sequence ID" value="TraesCS6B02G371700.1"/>
    <property type="gene ID" value="TraesCS6B02G371700"/>
</dbReference>
<evidence type="ECO:0000256" key="3">
    <source>
        <dbReference type="ARBA" id="ARBA00023157"/>
    </source>
</evidence>
<evidence type="ECO:0000313" key="9">
    <source>
        <dbReference type="Proteomes" id="UP000019116"/>
    </source>
</evidence>
<protein>
    <recommendedName>
        <fullName evidence="7">Bifunctional inhibitor/plant lipid transfer protein/seed storage helical domain-containing protein</fullName>
    </recommendedName>
</protein>
<keyword evidence="2 6" id="KW-0732">Signal</keyword>
<dbReference type="Proteomes" id="UP000019116">
    <property type="component" value="Chromosome 6B"/>
</dbReference>
<dbReference type="AlphaFoldDB" id="A0A3B6PT57"/>
<evidence type="ECO:0000256" key="1">
    <source>
        <dbReference type="ARBA" id="ARBA00009748"/>
    </source>
</evidence>
<gene>
    <name evidence="8" type="primary">LOC123138531</name>
</gene>
<dbReference type="InterPro" id="IPR036312">
    <property type="entry name" value="Bifun_inhib/LTP/seed_sf"/>
</dbReference>
<evidence type="ECO:0000313" key="8">
    <source>
        <dbReference type="EnsemblPlants" id="TraesCS6B02G371700.1"/>
    </source>
</evidence>
<evidence type="ECO:0000259" key="7">
    <source>
        <dbReference type="Pfam" id="PF14368"/>
    </source>
</evidence>
<keyword evidence="3" id="KW-1015">Disulfide bond</keyword>
<reference evidence="8" key="1">
    <citation type="submission" date="2018-08" db="EMBL/GenBank/DDBJ databases">
        <authorList>
            <person name="Rossello M."/>
        </authorList>
    </citation>
    <scope>NUCLEOTIDE SEQUENCE [LARGE SCALE GENOMIC DNA]</scope>
    <source>
        <strain evidence="8">cv. Chinese Spring</strain>
    </source>
</reference>
<feature type="domain" description="Bifunctional inhibitor/plant lipid transfer protein/seed storage helical" evidence="7">
    <location>
        <begin position="19"/>
        <end position="113"/>
    </location>
</feature>
<dbReference type="Gene3D" id="1.10.110.10">
    <property type="entry name" value="Plant lipid-transfer and hydrophobic proteins"/>
    <property type="match status" value="1"/>
</dbReference>
<feature type="region of interest" description="Disordered" evidence="5">
    <location>
        <begin position="168"/>
        <end position="202"/>
    </location>
</feature>
<evidence type="ECO:0000256" key="6">
    <source>
        <dbReference type="SAM" id="SignalP"/>
    </source>
</evidence>
<dbReference type="Gramene" id="TraesCS6B03G1050900.1">
    <property type="protein sequence ID" value="TraesCS6B03G1050900.1.CDS"/>
    <property type="gene ID" value="TraesCS6B03G1050900"/>
</dbReference>
<dbReference type="STRING" id="4565.A0A3B6PT57"/>
<evidence type="ECO:0000256" key="2">
    <source>
        <dbReference type="ARBA" id="ARBA00022729"/>
    </source>
</evidence>
<sequence>MATKLLALAASAAVLLALALPAPASGQAAPAAPSCTASLVSSFTPCLSYITNGNSSSPTVGCCRSLSALVNASTGCACLLLTGSVPLGGVPINRTLAVTLPRACNSMAVPLQCKDASAQLPAPAPGPVAASASPAMPPLRKKLNSPHQLSLLMSLLIATDDSVKFAAPVAPESPPAGTTVAVPPTSQSQGQTRPQVAPSSAWRDGAHVPELFAVILAVGAMLV</sequence>
<dbReference type="CDD" id="cd00010">
    <property type="entry name" value="AAI_LTSS"/>
    <property type="match status" value="1"/>
</dbReference>
<accession>A0A3B6PT57</accession>
<keyword evidence="9" id="KW-1185">Reference proteome</keyword>
<organism evidence="8">
    <name type="scientific">Triticum aestivum</name>
    <name type="common">Wheat</name>
    <dbReference type="NCBI Taxonomy" id="4565"/>
    <lineage>
        <taxon>Eukaryota</taxon>
        <taxon>Viridiplantae</taxon>
        <taxon>Streptophyta</taxon>
        <taxon>Embryophyta</taxon>
        <taxon>Tracheophyta</taxon>
        <taxon>Spermatophyta</taxon>
        <taxon>Magnoliopsida</taxon>
        <taxon>Liliopsida</taxon>
        <taxon>Poales</taxon>
        <taxon>Poaceae</taxon>
        <taxon>BOP clade</taxon>
        <taxon>Pooideae</taxon>
        <taxon>Triticodae</taxon>
        <taxon>Triticeae</taxon>
        <taxon>Triticinae</taxon>
        <taxon>Triticum</taxon>
    </lineage>
</organism>
<reference evidence="8" key="2">
    <citation type="submission" date="2018-10" db="UniProtKB">
        <authorList>
            <consortium name="EnsemblPlants"/>
        </authorList>
    </citation>
    <scope>IDENTIFICATION</scope>
</reference>
<dbReference type="InterPro" id="IPR043325">
    <property type="entry name" value="LTSS"/>
</dbReference>
<dbReference type="SUPFAM" id="SSF47699">
    <property type="entry name" value="Bifunctional inhibitor/lipid-transfer protein/seed storage 2S albumin"/>
    <property type="match status" value="1"/>
</dbReference>
<dbReference type="OrthoDB" id="779300at2759"/>
<feature type="compositionally biased region" description="Low complexity" evidence="5">
    <location>
        <begin position="175"/>
        <end position="185"/>
    </location>
</feature>
<feature type="compositionally biased region" description="Polar residues" evidence="5">
    <location>
        <begin position="186"/>
        <end position="198"/>
    </location>
</feature>
<dbReference type="EnsemblPlants" id="TraesCS6B02G371700.1">
    <property type="protein sequence ID" value="TraesCS6B02G371700.1"/>
    <property type="gene ID" value="TraesCS6B02G371700"/>
</dbReference>
<feature type="chain" id="PRO_5043179199" description="Bifunctional inhibitor/plant lipid transfer protein/seed storage helical domain-containing protein" evidence="6">
    <location>
        <begin position="27"/>
        <end position="223"/>
    </location>
</feature>
<comment type="similarity">
    <text evidence="1">Belongs to the plant LTP family.</text>
</comment>
<evidence type="ECO:0000256" key="4">
    <source>
        <dbReference type="ARBA" id="ARBA00023180"/>
    </source>
</evidence>
<dbReference type="InterPro" id="IPR016140">
    <property type="entry name" value="Bifunc_inhib/LTP/seed_store"/>
</dbReference>
<dbReference type="Pfam" id="PF14368">
    <property type="entry name" value="LTP_2"/>
    <property type="match status" value="1"/>
</dbReference>
<name>A0A3B6PT57_WHEAT</name>
<keyword evidence="4" id="KW-0325">Glycoprotein</keyword>
<dbReference type="PANTHER" id="PTHR33044">
    <property type="entry name" value="BIFUNCTIONAL INHIBITOR/LIPID-TRANSFER PROTEIN/SEED STORAGE 2S ALBUMIN SUPERFAMILY PROTEIN-RELATED"/>
    <property type="match status" value="1"/>
</dbReference>
<feature type="signal peptide" evidence="6">
    <location>
        <begin position="1"/>
        <end position="26"/>
    </location>
</feature>
<proteinExistence type="inferred from homology"/>
<evidence type="ECO:0000256" key="5">
    <source>
        <dbReference type="SAM" id="MobiDB-lite"/>
    </source>
</evidence>